<dbReference type="Proteomes" id="UP000785679">
    <property type="component" value="Unassembled WGS sequence"/>
</dbReference>
<evidence type="ECO:0008006" key="8">
    <source>
        <dbReference type="Google" id="ProtNLM"/>
    </source>
</evidence>
<evidence type="ECO:0000256" key="3">
    <source>
        <dbReference type="SAM" id="MobiDB-lite"/>
    </source>
</evidence>
<feature type="region of interest" description="Disordered" evidence="3">
    <location>
        <begin position="126"/>
        <end position="237"/>
    </location>
</feature>
<evidence type="ECO:0000256" key="1">
    <source>
        <dbReference type="ARBA" id="ARBA00008356"/>
    </source>
</evidence>
<feature type="region of interest" description="Disordered" evidence="3">
    <location>
        <begin position="316"/>
        <end position="343"/>
    </location>
</feature>
<dbReference type="Gene3D" id="1.10.10.1420">
    <property type="entry name" value="DNA replication factor Cdt1, C-terminal WH domain"/>
    <property type="match status" value="1"/>
</dbReference>
<keyword evidence="7" id="KW-1185">Reference proteome</keyword>
<organism evidence="6 7">
    <name type="scientific">Halteria grandinella</name>
    <dbReference type="NCBI Taxonomy" id="5974"/>
    <lineage>
        <taxon>Eukaryota</taxon>
        <taxon>Sar</taxon>
        <taxon>Alveolata</taxon>
        <taxon>Ciliophora</taxon>
        <taxon>Intramacronucleata</taxon>
        <taxon>Spirotrichea</taxon>
        <taxon>Stichotrichia</taxon>
        <taxon>Sporadotrichida</taxon>
        <taxon>Halteriidae</taxon>
        <taxon>Halteria</taxon>
    </lineage>
</organism>
<dbReference type="AlphaFoldDB" id="A0A8J8P161"/>
<sequence>MKSSNSTKQLEKRATQATLNGYKQAKRGTTSNTRQGTNTGAAAFQEPADIEMDKLGVKVSSRMMRSQERVFRQGQSSSKSRGRVVPIPPCSDNLALEAQDLPAKGQHFDMPDINLPLKQLQLTVPQHQSSELSTAATTLQASKKRPELSIEQQNERQRRSLFRMPLQNIPQDQQSRPQSKKTSPKMTPEKTSSNTKKRKLAEITNALNMSNSVGKVETSGTKKRKLNSSAKKESESNQVPKSFGFLLKEQEAVQEVHEPVAKEEAKINTSQAIRKPSLLSSETNSLLRTLLKAKKPTTTQEEGALKRSSKIGDTELTFKDITGKSEGSTPESTKSKNPVKIPTFSANTQSLIDSLKKEMSSMTLNPSKQPEPLPQQVKKDQDLLTAPLNIKYEELLSTPLNLVLPLHYKRLLDLSRSLDNSLNFIKQRHAHGAQGILFDDLKSSVEKTYGKQFDLRTFQQLLYVCPHFYTHTWVKKPRAYNQLTLLIDFGEGCHHLGQGQLDARQAEMRGRLLSVARGHYDVHMGKYMAEKGSGLLAVTVRDPYESGMWHHSFDPHSIPDVPAAPLNPMPTSQFDGLTQKTRGNETVKDFLDRSNIMREPPADTSITPMKVSHSKEVNFEELSKKTGLSIPTLQLIHSKESAIRDRKDQLDRTVQEQEGPLKKLSQLCKLSDMVRSQFNLKFKGTLSMREVVHSLNDTQRGQFTSQNHIQDQIMELCRLVPEWIEVKDVGQSGRFLKVVSTGISGVRVHDVLKEKIMKSPVKVKN</sequence>
<feature type="compositionally biased region" description="Polar residues" evidence="3">
    <location>
        <begin position="325"/>
        <end position="336"/>
    </location>
</feature>
<feature type="compositionally biased region" description="Polar residues" evidence="3">
    <location>
        <begin position="184"/>
        <end position="194"/>
    </location>
</feature>
<feature type="compositionally biased region" description="Polar residues" evidence="3">
    <location>
        <begin position="126"/>
        <end position="141"/>
    </location>
</feature>
<dbReference type="InterPro" id="IPR014939">
    <property type="entry name" value="CDT1_Gemini-bd-like"/>
</dbReference>
<evidence type="ECO:0000256" key="2">
    <source>
        <dbReference type="ARBA" id="ARBA00023306"/>
    </source>
</evidence>
<evidence type="ECO:0000259" key="5">
    <source>
        <dbReference type="Pfam" id="PF16679"/>
    </source>
</evidence>
<comment type="caution">
    <text evidence="6">The sequence shown here is derived from an EMBL/GenBank/DDBJ whole genome shotgun (WGS) entry which is preliminary data.</text>
</comment>
<protein>
    <recommendedName>
        <fullName evidence="8">CDT1 Geminin-binding domain-containing protein</fullName>
    </recommendedName>
</protein>
<dbReference type="InterPro" id="IPR032054">
    <property type="entry name" value="Cdt1_C"/>
</dbReference>
<dbReference type="EMBL" id="RRYP01002070">
    <property type="protein sequence ID" value="TNV85167.1"/>
    <property type="molecule type" value="Genomic_DNA"/>
</dbReference>
<dbReference type="Pfam" id="PF08839">
    <property type="entry name" value="CDT1"/>
    <property type="match status" value="1"/>
</dbReference>
<dbReference type="Pfam" id="PF16679">
    <property type="entry name" value="CDT1_C"/>
    <property type="match status" value="1"/>
</dbReference>
<comment type="similarity">
    <text evidence="1">Belongs to the Cdt1 family.</text>
</comment>
<accession>A0A8J8P161</accession>
<dbReference type="GO" id="GO:0000278">
    <property type="term" value="P:mitotic cell cycle"/>
    <property type="evidence" value="ECO:0007669"/>
    <property type="project" value="TreeGrafter"/>
</dbReference>
<evidence type="ECO:0000313" key="7">
    <source>
        <dbReference type="Proteomes" id="UP000785679"/>
    </source>
</evidence>
<reference evidence="6" key="1">
    <citation type="submission" date="2019-06" db="EMBL/GenBank/DDBJ databases">
        <authorList>
            <person name="Zheng W."/>
        </authorList>
    </citation>
    <scope>NUCLEOTIDE SEQUENCE</scope>
    <source>
        <strain evidence="6">QDHG01</strain>
    </source>
</reference>
<dbReference type="GO" id="GO:0000076">
    <property type="term" value="P:DNA replication checkpoint signaling"/>
    <property type="evidence" value="ECO:0007669"/>
    <property type="project" value="TreeGrafter"/>
</dbReference>
<dbReference type="GO" id="GO:0070182">
    <property type="term" value="F:DNA polymerase binding"/>
    <property type="evidence" value="ECO:0007669"/>
    <property type="project" value="TreeGrafter"/>
</dbReference>
<feature type="domain" description="DNA replication factor Cdt1 C-terminal" evidence="5">
    <location>
        <begin position="633"/>
        <end position="729"/>
    </location>
</feature>
<evidence type="ECO:0000259" key="4">
    <source>
        <dbReference type="Pfam" id="PF08839"/>
    </source>
</evidence>
<feature type="compositionally biased region" description="Basic and acidic residues" evidence="3">
    <location>
        <begin position="144"/>
        <end position="158"/>
    </location>
</feature>
<feature type="region of interest" description="Disordered" evidence="3">
    <location>
        <begin position="1"/>
        <end position="47"/>
    </location>
</feature>
<proteinExistence type="inferred from homology"/>
<dbReference type="GO" id="GO:0071163">
    <property type="term" value="P:DNA replication preinitiation complex assembly"/>
    <property type="evidence" value="ECO:0007669"/>
    <property type="project" value="InterPro"/>
</dbReference>
<feature type="compositionally biased region" description="Polar residues" evidence="3">
    <location>
        <begin position="168"/>
        <end position="177"/>
    </location>
</feature>
<evidence type="ECO:0000313" key="6">
    <source>
        <dbReference type="EMBL" id="TNV85167.1"/>
    </source>
</evidence>
<keyword evidence="2" id="KW-0131">Cell cycle</keyword>
<name>A0A8J8P161_HALGN</name>
<dbReference type="SUPFAM" id="SSF46785">
    <property type="entry name" value="Winged helix' DNA-binding domain"/>
    <property type="match status" value="1"/>
</dbReference>
<dbReference type="GO" id="GO:0005634">
    <property type="term" value="C:nucleus"/>
    <property type="evidence" value="ECO:0007669"/>
    <property type="project" value="TreeGrafter"/>
</dbReference>
<feature type="domain" description="CDT1 Geminin-binding" evidence="4">
    <location>
        <begin position="404"/>
        <end position="566"/>
    </location>
</feature>
<dbReference type="InterPro" id="IPR038090">
    <property type="entry name" value="Cdt1_C_WH_dom_sf"/>
</dbReference>
<feature type="compositionally biased region" description="Polar residues" evidence="3">
    <location>
        <begin position="15"/>
        <end position="40"/>
    </location>
</feature>
<gene>
    <name evidence="6" type="ORF">FGO68_gene14742</name>
</gene>
<dbReference type="PANTHER" id="PTHR28637">
    <property type="entry name" value="DNA REPLICATION FACTOR CDT1"/>
    <property type="match status" value="1"/>
</dbReference>
<dbReference type="InterPro" id="IPR036390">
    <property type="entry name" value="WH_DNA-bd_sf"/>
</dbReference>
<dbReference type="GO" id="GO:0030174">
    <property type="term" value="P:regulation of DNA-templated DNA replication initiation"/>
    <property type="evidence" value="ECO:0007669"/>
    <property type="project" value="InterPro"/>
</dbReference>
<feature type="region of interest" description="Disordered" evidence="3">
    <location>
        <begin position="65"/>
        <end position="85"/>
    </location>
</feature>
<dbReference type="InterPro" id="IPR045173">
    <property type="entry name" value="Cdt1"/>
</dbReference>
<dbReference type="GO" id="GO:0003677">
    <property type="term" value="F:DNA binding"/>
    <property type="evidence" value="ECO:0007669"/>
    <property type="project" value="InterPro"/>
</dbReference>
<dbReference type="PANTHER" id="PTHR28637:SF1">
    <property type="entry name" value="DNA REPLICATION FACTOR CDT1"/>
    <property type="match status" value="1"/>
</dbReference>